<organism evidence="2 3">
    <name type="scientific">Ferrimonas marina</name>
    <dbReference type="NCBI Taxonomy" id="299255"/>
    <lineage>
        <taxon>Bacteria</taxon>
        <taxon>Pseudomonadati</taxon>
        <taxon>Pseudomonadota</taxon>
        <taxon>Gammaproteobacteria</taxon>
        <taxon>Alteromonadales</taxon>
        <taxon>Ferrimonadaceae</taxon>
        <taxon>Ferrimonas</taxon>
    </lineage>
</organism>
<evidence type="ECO:0000313" key="3">
    <source>
        <dbReference type="Proteomes" id="UP000184268"/>
    </source>
</evidence>
<protein>
    <submittedName>
        <fullName evidence="2">Uncharacterized protein</fullName>
    </submittedName>
</protein>
<dbReference type="Proteomes" id="UP000184268">
    <property type="component" value="Unassembled WGS sequence"/>
</dbReference>
<feature type="region of interest" description="Disordered" evidence="1">
    <location>
        <begin position="112"/>
        <end position="131"/>
    </location>
</feature>
<dbReference type="EMBL" id="FQXG01000003">
    <property type="protein sequence ID" value="SHH59819.1"/>
    <property type="molecule type" value="Genomic_DNA"/>
</dbReference>
<proteinExistence type="predicted"/>
<name>A0A1M5UA34_9GAMM</name>
<evidence type="ECO:0000256" key="1">
    <source>
        <dbReference type="SAM" id="MobiDB-lite"/>
    </source>
</evidence>
<gene>
    <name evidence="2" type="ORF">SAMN02745129_2472</name>
</gene>
<evidence type="ECO:0000313" key="2">
    <source>
        <dbReference type="EMBL" id="SHH59819.1"/>
    </source>
</evidence>
<reference evidence="2 3" key="1">
    <citation type="submission" date="2016-11" db="EMBL/GenBank/DDBJ databases">
        <authorList>
            <person name="Jaros S."/>
            <person name="Januszkiewicz K."/>
            <person name="Wedrychowicz H."/>
        </authorList>
    </citation>
    <scope>NUCLEOTIDE SEQUENCE [LARGE SCALE GENOMIC DNA]</scope>
    <source>
        <strain evidence="2 3">DSM 16917</strain>
    </source>
</reference>
<dbReference type="AlphaFoldDB" id="A0A1M5UA34"/>
<sequence length="131" mass="14175">MTSQIDALKYGWPEAEKLQQQRRLIVKHTGTEKRTLINGEYWFLVRRNGFNRQVPFGQLTPDEFEAHLDAAARKELREQRPGSAGGLLGDPVAGVVGDGAVAQLQAELKAARGLPGAAPGVKASGESKDLV</sequence>
<dbReference type="STRING" id="299255.SAMN02745129_2472"/>
<dbReference type="RefSeq" id="WP_143165637.1">
    <property type="nucleotide sequence ID" value="NZ_FQXG01000003.1"/>
</dbReference>
<keyword evidence="3" id="KW-1185">Reference proteome</keyword>
<accession>A0A1M5UA34</accession>